<dbReference type="Proteomes" id="UP000736787">
    <property type="component" value="Unassembled WGS sequence"/>
</dbReference>
<dbReference type="EMBL" id="RCMI01001304">
    <property type="protein sequence ID" value="KAG2886958.1"/>
    <property type="molecule type" value="Genomic_DNA"/>
</dbReference>
<evidence type="ECO:0008006" key="9">
    <source>
        <dbReference type="Google" id="ProtNLM"/>
    </source>
</evidence>
<dbReference type="Proteomes" id="UP000697107">
    <property type="component" value="Unassembled WGS sequence"/>
</dbReference>
<name>A0A329RYJ6_9STRA</name>
<reference evidence="7 8" key="1">
    <citation type="submission" date="2018-01" db="EMBL/GenBank/DDBJ databases">
        <title>Draft genome of the strawberry crown rot pathogen Phytophthora cactorum.</title>
        <authorList>
            <person name="Armitage A.D."/>
            <person name="Lysoe E."/>
            <person name="Nellist C.F."/>
            <person name="Harrison R.J."/>
            <person name="Brurberg M.B."/>
        </authorList>
    </citation>
    <scope>NUCLEOTIDE SEQUENCE [LARGE SCALE GENOMIC DNA]</scope>
    <source>
        <strain evidence="7 8">10300</strain>
    </source>
</reference>
<dbReference type="EMBL" id="MJFZ01000485">
    <property type="protein sequence ID" value="RAW28492.1"/>
    <property type="molecule type" value="Genomic_DNA"/>
</dbReference>
<dbReference type="EMBL" id="RCMG01001236">
    <property type="protein sequence ID" value="KAG2832584.1"/>
    <property type="molecule type" value="Genomic_DNA"/>
</dbReference>
<dbReference type="VEuPathDB" id="FungiDB:PC110_g15126"/>
<proteinExistence type="predicted"/>
<dbReference type="AlphaFoldDB" id="A0A329RYJ6"/>
<dbReference type="EMBL" id="RCMV01001339">
    <property type="protein sequence ID" value="KAG3209065.1"/>
    <property type="molecule type" value="Genomic_DNA"/>
</dbReference>
<evidence type="ECO:0000313" key="5">
    <source>
        <dbReference type="EMBL" id="KAG2964076.1"/>
    </source>
</evidence>
<evidence type="ECO:0000256" key="1">
    <source>
        <dbReference type="SAM" id="SignalP"/>
    </source>
</evidence>
<gene>
    <name evidence="7" type="ORF">PC110_g15126</name>
    <name evidence="2" type="ORF">PC113_g20717</name>
    <name evidence="3" type="ORF">PC115_g20515</name>
    <name evidence="4" type="ORF">PC117_g22765</name>
    <name evidence="5" type="ORF">PC118_g20549</name>
    <name evidence="6" type="ORF">PC129_g19916</name>
</gene>
<dbReference type="Proteomes" id="UP000735874">
    <property type="component" value="Unassembled WGS sequence"/>
</dbReference>
<feature type="signal peptide" evidence="1">
    <location>
        <begin position="1"/>
        <end position="22"/>
    </location>
</feature>
<keyword evidence="1" id="KW-0732">Signal</keyword>
<evidence type="ECO:0000313" key="8">
    <source>
        <dbReference type="Proteomes" id="UP000251314"/>
    </source>
</evidence>
<evidence type="ECO:0000313" key="2">
    <source>
        <dbReference type="EMBL" id="KAG2832584.1"/>
    </source>
</evidence>
<dbReference type="Proteomes" id="UP000251314">
    <property type="component" value="Unassembled WGS sequence"/>
</dbReference>
<dbReference type="Proteomes" id="UP000760860">
    <property type="component" value="Unassembled WGS sequence"/>
</dbReference>
<dbReference type="EMBL" id="RCMK01001294">
    <property type="protein sequence ID" value="KAG2897557.1"/>
    <property type="molecule type" value="Genomic_DNA"/>
</dbReference>
<evidence type="ECO:0000313" key="7">
    <source>
        <dbReference type="EMBL" id="RAW28492.1"/>
    </source>
</evidence>
<organism evidence="7 8">
    <name type="scientific">Phytophthora cactorum</name>
    <dbReference type="NCBI Taxonomy" id="29920"/>
    <lineage>
        <taxon>Eukaryota</taxon>
        <taxon>Sar</taxon>
        <taxon>Stramenopiles</taxon>
        <taxon>Oomycota</taxon>
        <taxon>Peronosporomycetes</taxon>
        <taxon>Peronosporales</taxon>
        <taxon>Peronosporaceae</taxon>
        <taxon>Phytophthora</taxon>
    </lineage>
</organism>
<evidence type="ECO:0000313" key="4">
    <source>
        <dbReference type="EMBL" id="KAG2897557.1"/>
    </source>
</evidence>
<evidence type="ECO:0000313" key="6">
    <source>
        <dbReference type="EMBL" id="KAG3209065.1"/>
    </source>
</evidence>
<comment type="caution">
    <text evidence="7">The sequence shown here is derived from an EMBL/GenBank/DDBJ whole genome shotgun (WGS) entry which is preliminary data.</text>
</comment>
<accession>A0A329RYJ6</accession>
<dbReference type="Proteomes" id="UP000774804">
    <property type="component" value="Unassembled WGS sequence"/>
</dbReference>
<keyword evidence="8" id="KW-1185">Reference proteome</keyword>
<dbReference type="OrthoDB" id="92956at2759"/>
<protein>
    <recommendedName>
        <fullName evidence="9">RxLR effector protein</fullName>
    </recommendedName>
</protein>
<reference evidence="6" key="2">
    <citation type="submission" date="2018-05" db="EMBL/GenBank/DDBJ databases">
        <title>Effector identification in a new, highly contiguous assembly of the strawberry crown rot pathogen Phytophthora cactorum.</title>
        <authorList>
            <person name="Armitage A.D."/>
            <person name="Nellist C.F."/>
            <person name="Bates H."/>
            <person name="Vickerstaff R.J."/>
            <person name="Harrison R.J."/>
        </authorList>
    </citation>
    <scope>NUCLEOTIDE SEQUENCE</scope>
    <source>
        <strain evidence="2">15-7</strain>
        <strain evidence="3">4032</strain>
        <strain evidence="4">4040</strain>
        <strain evidence="5">P415</strain>
        <strain evidence="6">P421</strain>
    </source>
</reference>
<dbReference type="EMBL" id="RCML01001255">
    <property type="protein sequence ID" value="KAG2964076.1"/>
    <property type="molecule type" value="Genomic_DNA"/>
</dbReference>
<evidence type="ECO:0000313" key="3">
    <source>
        <dbReference type="EMBL" id="KAG2886958.1"/>
    </source>
</evidence>
<feature type="chain" id="PRO_5040067815" description="RxLR effector protein" evidence="1">
    <location>
        <begin position="23"/>
        <end position="151"/>
    </location>
</feature>
<sequence>MNLMYRLLLLTVFALLSMFSKAEEVDHTTISRSTASGDGGTLLRAAIMSDDEEMSLPVPSFIKSRVTNWRINSWIKNRYSDDYVLVKLRLTGLAGKTLTKHTNFKIFQKFKIDGWLKESATTTKAWDHLGLKGLNVAQLKRLTGAVLMCGM</sequence>